<comment type="subcellular location">
    <subcellularLocation>
        <location evidence="1">Cell membrane</location>
        <topology evidence="1">Multi-pass membrane protein</topology>
    </subcellularLocation>
</comment>
<feature type="transmembrane region" description="Helical" evidence="6">
    <location>
        <begin position="378"/>
        <end position="398"/>
    </location>
</feature>
<reference evidence="8" key="2">
    <citation type="journal article" date="1996" name="Appl. Environ. Microbiol.">
        <title>The peptide synthetase gene phsA from Streptomyces viridochromogenes is not juxtaposed with other genes involved in nonribosomal biosynthesis of peptides.</title>
        <authorList>
            <person name="Schwartz D."/>
            <person name="Alijah R."/>
            <person name="Nussbaumer B."/>
            <person name="Pelzer S."/>
            <person name="Wohlleben W."/>
        </authorList>
    </citation>
    <scope>NUCLEOTIDE SEQUENCE</scope>
    <source>
        <strain evidence="8">Tue494</strain>
    </source>
</reference>
<keyword evidence="2" id="KW-0813">Transport</keyword>
<dbReference type="InterPro" id="IPR036259">
    <property type="entry name" value="MFS_trans_sf"/>
</dbReference>
<dbReference type="GO" id="GO:0005886">
    <property type="term" value="C:plasma membrane"/>
    <property type="evidence" value="ECO:0007669"/>
    <property type="project" value="UniProtKB-SubCell"/>
</dbReference>
<dbReference type="PROSITE" id="PS50850">
    <property type="entry name" value="MFS"/>
    <property type="match status" value="1"/>
</dbReference>
<evidence type="ECO:0000256" key="2">
    <source>
        <dbReference type="ARBA" id="ARBA00022448"/>
    </source>
</evidence>
<feature type="transmembrane region" description="Helical" evidence="6">
    <location>
        <begin position="259"/>
        <end position="278"/>
    </location>
</feature>
<feature type="transmembrane region" description="Helical" evidence="6">
    <location>
        <begin position="147"/>
        <end position="172"/>
    </location>
</feature>
<feature type="transmembrane region" description="Helical" evidence="6">
    <location>
        <begin position="225"/>
        <end position="247"/>
    </location>
</feature>
<feature type="transmembrane region" description="Helical" evidence="6">
    <location>
        <begin position="115"/>
        <end position="135"/>
    </location>
</feature>
<feature type="transmembrane region" description="Helical" evidence="6">
    <location>
        <begin position="178"/>
        <end position="197"/>
    </location>
</feature>
<evidence type="ECO:0000256" key="4">
    <source>
        <dbReference type="ARBA" id="ARBA00022989"/>
    </source>
</evidence>
<reference evidence="8" key="1">
    <citation type="journal article" date="1992" name="Gene">
        <title>Identification and characterization of phosphinothricin-tripeptide biosynthetic genes in Streptomyces viridochromogenes.</title>
        <authorList>
            <person name="Wohlleben W."/>
            <person name="Alijah R."/>
            <person name="Dorendorf J."/>
            <person name="Hillemann D."/>
            <person name="Nussbaumer B."/>
            <person name="Pelzer S."/>
        </authorList>
    </citation>
    <scope>NUCLEOTIDE SEQUENCE</scope>
    <source>
        <strain evidence="8">Tue494</strain>
    </source>
</reference>
<evidence type="ECO:0000259" key="7">
    <source>
        <dbReference type="PROSITE" id="PS50850"/>
    </source>
</evidence>
<keyword evidence="4 6" id="KW-1133">Transmembrane helix</keyword>
<evidence type="ECO:0000313" key="8">
    <source>
        <dbReference type="EMBL" id="CAJ14056.1"/>
    </source>
</evidence>
<proteinExistence type="predicted"/>
<sequence length="416" mass="42422">MIFSIEKHREGSRAAPALRRALAALSVTEIVSWGTLYYAFPVSLPSITGDTGWPTTATMCAFSLGLIASAVAGIPVGRLLDRYGPRWVMSAGSVLGCIALVAVATAPGLPWFTAAWALAGVAQAMALYPPAFAALTRWYGPRRLRPLTLLSLAGGLASVVFAPITALLLAHLDWRTTFLLLAAVLLVTATPLHLFCLRAPWPGAKERRPGTAFADVRPVILSREFALLAAALALAALSLYATTLNLVPFLVERGFSTGIAAGALALCGTGQILGRLGYPALTRRTTTQHRMIVLLSAGAVAIGFLAIVPGPAPLLCAAAMAAGAVRGMFTLLQATAVSDRWGVRSYATLNAFATAPAGTALAVAPAAGALLAAGLSSYPGAFLVLAALVAAGAALAAMSPAGMSPAGMSPTGDGGP</sequence>
<keyword evidence="3 6" id="KW-0812">Transmembrane</keyword>
<organism evidence="8">
    <name type="scientific">Streptomyces viridochromogenes</name>
    <dbReference type="NCBI Taxonomy" id="1938"/>
    <lineage>
        <taxon>Bacteria</taxon>
        <taxon>Bacillati</taxon>
        <taxon>Actinomycetota</taxon>
        <taxon>Actinomycetes</taxon>
        <taxon>Kitasatosporales</taxon>
        <taxon>Streptomycetaceae</taxon>
        <taxon>Streptomyces</taxon>
    </lineage>
</organism>
<reference evidence="8" key="5">
    <citation type="journal article" date="2004" name="Appl. Environ. Microbiol.">
        <title>Biosynthetic gene cluster of the herbicide phosphinothricin tripeptide from Streptomyces viridochromogenes Tu494.</title>
        <authorList>
            <person name="Schwartz D."/>
            <person name="Berger S."/>
            <person name="Heinzelmann E."/>
            <person name="Muschko K."/>
            <person name="Welzel K."/>
            <person name="Wohlleben W."/>
        </authorList>
    </citation>
    <scope>NUCLEOTIDE SEQUENCE</scope>
    <source>
        <strain evidence="8">Tue494</strain>
    </source>
</reference>
<dbReference type="AlphaFoldDB" id="Q4JFD5"/>
<dbReference type="InterPro" id="IPR052983">
    <property type="entry name" value="MFS_Riboflavin_Transporter"/>
</dbReference>
<feature type="transmembrane region" description="Helical" evidence="6">
    <location>
        <begin position="290"/>
        <end position="308"/>
    </location>
</feature>
<dbReference type="Pfam" id="PF07690">
    <property type="entry name" value="MFS_1"/>
    <property type="match status" value="1"/>
</dbReference>
<dbReference type="Gene3D" id="1.20.1250.20">
    <property type="entry name" value="MFS general substrate transporter like domains"/>
    <property type="match status" value="1"/>
</dbReference>
<dbReference type="InterPro" id="IPR020846">
    <property type="entry name" value="MFS_dom"/>
</dbReference>
<feature type="transmembrane region" description="Helical" evidence="6">
    <location>
        <begin position="349"/>
        <end position="372"/>
    </location>
</feature>
<dbReference type="PANTHER" id="PTHR43385">
    <property type="entry name" value="RIBOFLAVIN TRANSPORTER RIBJ"/>
    <property type="match status" value="1"/>
</dbReference>
<reference evidence="8" key="3">
    <citation type="journal article" date="1998" name="FEMS Microbiol. Lett.">
        <title>Isolation and characterization of the PEP-phosphomutase and the phosphonopyruvate decarboxylase genes from the phosphinothricin tripeptide producer Streptomyces viridochromogenes Tu494.</title>
        <authorList>
            <person name="Schwartz D."/>
            <person name="Recktenwald J."/>
            <person name="Pelzer S."/>
            <person name="Wohlleben W."/>
        </authorList>
    </citation>
    <scope>NUCLEOTIDE SEQUENCE</scope>
    <source>
        <strain evidence="8">Tue494</strain>
    </source>
</reference>
<accession>Q4JFD5</accession>
<protein>
    <recommendedName>
        <fullName evidence="7">Major facilitator superfamily (MFS) profile domain-containing protein</fullName>
    </recommendedName>
</protein>
<feature type="transmembrane region" description="Helical" evidence="6">
    <location>
        <begin position="21"/>
        <end position="40"/>
    </location>
</feature>
<feature type="transmembrane region" description="Helical" evidence="6">
    <location>
        <begin position="52"/>
        <end position="75"/>
    </location>
</feature>
<feature type="domain" description="Major facilitator superfamily (MFS) profile" evidence="7">
    <location>
        <begin position="21"/>
        <end position="404"/>
    </location>
</feature>
<evidence type="ECO:0000256" key="1">
    <source>
        <dbReference type="ARBA" id="ARBA00004651"/>
    </source>
</evidence>
<dbReference type="InterPro" id="IPR011701">
    <property type="entry name" value="MFS"/>
</dbReference>
<dbReference type="PANTHER" id="PTHR43385:SF1">
    <property type="entry name" value="RIBOFLAVIN TRANSPORTER RIBJ"/>
    <property type="match status" value="1"/>
</dbReference>
<evidence type="ECO:0000256" key="6">
    <source>
        <dbReference type="SAM" id="Phobius"/>
    </source>
</evidence>
<reference evidence="8" key="4">
    <citation type="journal article" date="2001" name="Appl. Environ. Microbiol.">
        <title>The phosphinomethylmalate isomerase gene pmi, encoding an aconitase-like enzyme, is involved in the synthesis of phosphinothricin tripeptide in Streptomyces viridochromogenes.</title>
        <authorList>
            <person name="Heinzelmann E."/>
            <person name="Kaspar S."/>
            <person name="Kienzlen G."/>
            <person name="Recktenwald J."/>
            <person name="Wohlleben W."/>
            <person name="Schwartz D."/>
        </authorList>
    </citation>
    <scope>NUCLEOTIDE SEQUENCE</scope>
    <source>
        <strain evidence="8">Tue494</strain>
    </source>
</reference>
<evidence type="ECO:0000256" key="3">
    <source>
        <dbReference type="ARBA" id="ARBA00022692"/>
    </source>
</evidence>
<evidence type="ECO:0000256" key="5">
    <source>
        <dbReference type="ARBA" id="ARBA00023136"/>
    </source>
</evidence>
<dbReference type="SUPFAM" id="SSF103473">
    <property type="entry name" value="MFS general substrate transporter"/>
    <property type="match status" value="1"/>
</dbReference>
<dbReference type="EMBL" id="X65195">
    <property type="protein sequence ID" value="CAJ14056.1"/>
    <property type="molecule type" value="Genomic_DNA"/>
</dbReference>
<name>Q4JFD5_STRVR</name>
<keyword evidence="5 6" id="KW-0472">Membrane</keyword>
<feature type="transmembrane region" description="Helical" evidence="6">
    <location>
        <begin position="87"/>
        <end position="109"/>
    </location>
</feature>
<dbReference type="GO" id="GO:0022857">
    <property type="term" value="F:transmembrane transporter activity"/>
    <property type="evidence" value="ECO:0007669"/>
    <property type="project" value="InterPro"/>
</dbReference>
<reference evidence="8" key="6">
    <citation type="submission" date="2005-06" db="EMBL/GenBank/DDBJ databases">
        <title>Analysis of Phosphinothricin tripeptide synthetases in Streptomyces viridochromogenes Tue494.</title>
        <authorList>
            <person name="Schwartz D."/>
            <person name="Grammel N."/>
            <person name="Heinzelmann E."/>
            <person name="Keller U."/>
            <person name="Wohlleben W."/>
        </authorList>
    </citation>
    <scope>NUCLEOTIDE SEQUENCE</scope>
    <source>
        <strain evidence="8">Tue494</strain>
    </source>
</reference>